<dbReference type="GO" id="GO:0008381">
    <property type="term" value="F:mechanosensitive monoatomic ion channel activity"/>
    <property type="evidence" value="ECO:0007669"/>
    <property type="project" value="UniProtKB-ARBA"/>
</dbReference>
<dbReference type="InterPro" id="IPR006685">
    <property type="entry name" value="MscS_channel_2nd"/>
</dbReference>
<dbReference type="SUPFAM" id="SSF50182">
    <property type="entry name" value="Sm-like ribonucleoproteins"/>
    <property type="match status" value="1"/>
</dbReference>
<dbReference type="InterPro" id="IPR023408">
    <property type="entry name" value="MscS_beta-dom_sf"/>
</dbReference>
<keyword evidence="2 5" id="KW-0812">Transmembrane</keyword>
<feature type="transmembrane region" description="Helical" evidence="5">
    <location>
        <begin position="155"/>
        <end position="174"/>
    </location>
</feature>
<feature type="transmembrane region" description="Helical" evidence="5">
    <location>
        <begin position="128"/>
        <end position="149"/>
    </location>
</feature>
<dbReference type="Gene3D" id="1.10.287.1260">
    <property type="match status" value="1"/>
</dbReference>
<proteinExistence type="predicted"/>
<feature type="domain" description="Mechanosensitive ion channel MscS" evidence="6">
    <location>
        <begin position="177"/>
        <end position="243"/>
    </location>
</feature>
<dbReference type="GO" id="GO:0016020">
    <property type="term" value="C:membrane"/>
    <property type="evidence" value="ECO:0007669"/>
    <property type="project" value="UniProtKB-SubCell"/>
</dbReference>
<evidence type="ECO:0000256" key="2">
    <source>
        <dbReference type="ARBA" id="ARBA00022692"/>
    </source>
</evidence>
<name>A0A5C0VMB0_9SPHI</name>
<keyword evidence="8" id="KW-1185">Reference proteome</keyword>
<evidence type="ECO:0000256" key="4">
    <source>
        <dbReference type="ARBA" id="ARBA00023136"/>
    </source>
</evidence>
<feature type="transmembrane region" description="Helical" evidence="5">
    <location>
        <begin position="52"/>
        <end position="78"/>
    </location>
</feature>
<evidence type="ECO:0000313" key="7">
    <source>
        <dbReference type="EMBL" id="QEK53327.1"/>
    </source>
</evidence>
<evidence type="ECO:0000256" key="1">
    <source>
        <dbReference type="ARBA" id="ARBA00004370"/>
    </source>
</evidence>
<evidence type="ECO:0000256" key="3">
    <source>
        <dbReference type="ARBA" id="ARBA00022989"/>
    </source>
</evidence>
<dbReference type="PANTHER" id="PTHR30566:SF25">
    <property type="entry name" value="INNER MEMBRANE PROTEIN"/>
    <property type="match status" value="1"/>
</dbReference>
<dbReference type="Proteomes" id="UP000323653">
    <property type="component" value="Chromosome"/>
</dbReference>
<evidence type="ECO:0000313" key="8">
    <source>
        <dbReference type="Proteomes" id="UP000323653"/>
    </source>
</evidence>
<accession>A0A5C0VMB0</accession>
<dbReference type="AlphaFoldDB" id="A0A5C0VMB0"/>
<reference evidence="7 8" key="1">
    <citation type="submission" date="2019-08" db="EMBL/GenBank/DDBJ databases">
        <title>Pedobacter sp. nov., isolated from Han river, South Korea.</title>
        <authorList>
            <person name="Lee D.-H."/>
            <person name="Kim Y.-S."/>
            <person name="Hwang E.-M."/>
            <person name="Le Tran T.C."/>
            <person name="Cha C.-J."/>
        </authorList>
    </citation>
    <scope>NUCLEOTIDE SEQUENCE [LARGE SCALE GENOMIC DNA]</scope>
    <source>
        <strain evidence="7 8">CJ43</strain>
    </source>
</reference>
<feature type="transmembrane region" description="Helical" evidence="5">
    <location>
        <begin position="84"/>
        <end position="107"/>
    </location>
</feature>
<protein>
    <submittedName>
        <fullName evidence="7">Mechanosensitive ion channel</fullName>
    </submittedName>
</protein>
<evidence type="ECO:0000256" key="5">
    <source>
        <dbReference type="SAM" id="Phobius"/>
    </source>
</evidence>
<keyword evidence="3 5" id="KW-1133">Transmembrane helix</keyword>
<evidence type="ECO:0000259" key="6">
    <source>
        <dbReference type="Pfam" id="PF00924"/>
    </source>
</evidence>
<feature type="transmembrane region" description="Helical" evidence="5">
    <location>
        <begin position="6"/>
        <end position="25"/>
    </location>
</feature>
<keyword evidence="4 5" id="KW-0472">Membrane</keyword>
<dbReference type="KEGG" id="pej:FYC62_12810"/>
<comment type="subcellular location">
    <subcellularLocation>
        <location evidence="1">Membrane</location>
    </subcellularLocation>
</comment>
<sequence length="353" mass="40499">MPDYVWNLMVLMVAFLMGSIIKQLILKAGSYYKKTDGFSFIKSALRYASKPLSLLLPIFVFNLMIPLLKLGPVFIKIIHKSVEIAFIIVFAYLLINIINIIQDFILHSYSLQKDDNLRERRILTQLQFIRKFFVAFIILLTIAAVLFSFEGMRKIGAGLLTGVGIGGIIIGFAAQKSLGNLLAGFQIAFTQPIRIDDVLVVENEWGKVEEITLTYVVLHIWDHRRLILPINYFIEKPFQNWTRTSSDILGTVFIYTDYNIPLDALREEFIRLLNQTKLWDKKVQVIQVTDAKEQTIEIRALMSASNSSKAFDLRCYIRENLIDFIQKNFPDSLPKLRASFNAESEISQTEKAS</sequence>
<dbReference type="EMBL" id="CP043329">
    <property type="protein sequence ID" value="QEK53327.1"/>
    <property type="molecule type" value="Genomic_DNA"/>
</dbReference>
<dbReference type="PANTHER" id="PTHR30566">
    <property type="entry name" value="YNAI-RELATED MECHANOSENSITIVE ION CHANNEL"/>
    <property type="match status" value="1"/>
</dbReference>
<gene>
    <name evidence="7" type="ORF">FYC62_12810</name>
</gene>
<dbReference type="Gene3D" id="2.30.30.60">
    <property type="match status" value="1"/>
</dbReference>
<organism evidence="7 8">
    <name type="scientific">Pedobacter aquae</name>
    <dbReference type="NCBI Taxonomy" id="2605747"/>
    <lineage>
        <taxon>Bacteria</taxon>
        <taxon>Pseudomonadati</taxon>
        <taxon>Bacteroidota</taxon>
        <taxon>Sphingobacteriia</taxon>
        <taxon>Sphingobacteriales</taxon>
        <taxon>Sphingobacteriaceae</taxon>
        <taxon>Pedobacter</taxon>
    </lineage>
</organism>
<dbReference type="Pfam" id="PF00924">
    <property type="entry name" value="MS_channel_2nd"/>
    <property type="match status" value="1"/>
</dbReference>
<dbReference type="InterPro" id="IPR010920">
    <property type="entry name" value="LSM_dom_sf"/>
</dbReference>